<dbReference type="Pfam" id="PF10545">
    <property type="entry name" value="MADF_DNA_bdg"/>
    <property type="match status" value="1"/>
</dbReference>
<name>A0A8S1EQC3_9PELO</name>
<organism evidence="3 4">
    <name type="scientific">Caenorhabditis bovis</name>
    <dbReference type="NCBI Taxonomy" id="2654633"/>
    <lineage>
        <taxon>Eukaryota</taxon>
        <taxon>Metazoa</taxon>
        <taxon>Ecdysozoa</taxon>
        <taxon>Nematoda</taxon>
        <taxon>Chromadorea</taxon>
        <taxon>Rhabditida</taxon>
        <taxon>Rhabditina</taxon>
        <taxon>Rhabditomorpha</taxon>
        <taxon>Rhabditoidea</taxon>
        <taxon>Rhabditidae</taxon>
        <taxon>Peloderinae</taxon>
        <taxon>Caenorhabditis</taxon>
    </lineage>
</organism>
<sequence>MSWMSAIVMENFLHNLRTVRGCEAPEWDDCTRGILVALIEERPTIWNDRAKLLKDDVLSSFQQISNILSNKDNRFNVWALIEKWCWMVELYTRSTTFDIEWRYRNSLHFLSEFLKIAAKKEGKQSDVGLFRAEMAFFASETDTLAIPDVISKARENGHRRRGRPPKYLEENQNHHDVTYESHEDKDLDDNAFDKFGFNNAMYTFLIDSVREKCELWHYRHPQRNNTELHDQIFDNIASEIQQKFSENMKNSNLCAIDGKTVKLAWAALKDRFHSEEGKPNSSWKFVTNLQFLSMRVMPALLFDQVFLKDKQSAHNSSPSPSGSVNSDSAASTRIASSSPAMFTTANSKTIQSVLDHLVAAQNKQMMATSQPSTSRDDNTAVEGVQMSQATLTELQKILTANATQLVNGNVGPPAKKSRTESPLSNGTATMVVVNDARKNTPATISTWVPPKEDSVTTMANNTVSKSKDEPTPKRSQSGVIPGATAVIRTNASVDKQLRKNNLQLQQTLAAGLNNGRSTILNSVARQNPAISQALFKNKSPPPSSQSTNHIGMNGDHMLMTKDNENDKWGYLGKFVTATAREIEQHDPILACHFLKDLQETVIKYQFQSLAASSLNTTSST</sequence>
<evidence type="ECO:0000259" key="2">
    <source>
        <dbReference type="PROSITE" id="PS51029"/>
    </source>
</evidence>
<evidence type="ECO:0000313" key="3">
    <source>
        <dbReference type="EMBL" id="CAB3405861.1"/>
    </source>
</evidence>
<dbReference type="InterPro" id="IPR006578">
    <property type="entry name" value="MADF-dom"/>
</dbReference>
<dbReference type="Proteomes" id="UP000494206">
    <property type="component" value="Unassembled WGS sequence"/>
</dbReference>
<reference evidence="3 4" key="1">
    <citation type="submission" date="2020-04" db="EMBL/GenBank/DDBJ databases">
        <authorList>
            <person name="Laetsch R D."/>
            <person name="Stevens L."/>
            <person name="Kumar S."/>
            <person name="Blaxter L. M."/>
        </authorList>
    </citation>
    <scope>NUCLEOTIDE SEQUENCE [LARGE SCALE GENOMIC DNA]</scope>
</reference>
<gene>
    <name evidence="3" type="ORF">CBOVIS_LOCUS8007</name>
</gene>
<comment type="caution">
    <text evidence="3">The sequence shown here is derived from an EMBL/GenBank/DDBJ whole genome shotgun (WGS) entry which is preliminary data.</text>
</comment>
<accession>A0A8S1EQC3</accession>
<feature type="domain" description="MADF" evidence="2">
    <location>
        <begin position="204"/>
        <end position="297"/>
    </location>
</feature>
<evidence type="ECO:0000313" key="4">
    <source>
        <dbReference type="Proteomes" id="UP000494206"/>
    </source>
</evidence>
<dbReference type="SMART" id="SM00595">
    <property type="entry name" value="MADF"/>
    <property type="match status" value="2"/>
</dbReference>
<protein>
    <recommendedName>
        <fullName evidence="2">MADF domain-containing protein</fullName>
    </recommendedName>
</protein>
<dbReference type="EMBL" id="CADEPM010000005">
    <property type="protein sequence ID" value="CAB3405861.1"/>
    <property type="molecule type" value="Genomic_DNA"/>
</dbReference>
<feature type="compositionally biased region" description="Low complexity" evidence="1">
    <location>
        <begin position="313"/>
        <end position="331"/>
    </location>
</feature>
<feature type="region of interest" description="Disordered" evidence="1">
    <location>
        <begin position="311"/>
        <end position="332"/>
    </location>
</feature>
<dbReference type="OrthoDB" id="5854136at2759"/>
<proteinExistence type="predicted"/>
<feature type="region of interest" description="Disordered" evidence="1">
    <location>
        <begin position="460"/>
        <end position="482"/>
    </location>
</feature>
<feature type="region of interest" description="Disordered" evidence="1">
    <location>
        <begin position="534"/>
        <end position="553"/>
    </location>
</feature>
<dbReference type="AlphaFoldDB" id="A0A8S1EQC3"/>
<keyword evidence="4" id="KW-1185">Reference proteome</keyword>
<evidence type="ECO:0000256" key="1">
    <source>
        <dbReference type="SAM" id="MobiDB-lite"/>
    </source>
</evidence>
<dbReference type="PROSITE" id="PS51029">
    <property type="entry name" value="MADF"/>
    <property type="match status" value="1"/>
</dbReference>